<organism evidence="7 8">
    <name type="scientific">Microthyrium microscopicum</name>
    <dbReference type="NCBI Taxonomy" id="703497"/>
    <lineage>
        <taxon>Eukaryota</taxon>
        <taxon>Fungi</taxon>
        <taxon>Dikarya</taxon>
        <taxon>Ascomycota</taxon>
        <taxon>Pezizomycotina</taxon>
        <taxon>Dothideomycetes</taxon>
        <taxon>Dothideomycetes incertae sedis</taxon>
        <taxon>Microthyriales</taxon>
        <taxon>Microthyriaceae</taxon>
        <taxon>Microthyrium</taxon>
    </lineage>
</organism>
<feature type="compositionally biased region" description="Basic and acidic residues" evidence="5">
    <location>
        <begin position="230"/>
        <end position="246"/>
    </location>
</feature>
<dbReference type="InterPro" id="IPR029208">
    <property type="entry name" value="COX14"/>
</dbReference>
<feature type="region of interest" description="Disordered" evidence="5">
    <location>
        <begin position="230"/>
        <end position="252"/>
    </location>
</feature>
<accession>A0A6A6URG6</accession>
<dbReference type="GO" id="GO:0016020">
    <property type="term" value="C:membrane"/>
    <property type="evidence" value="ECO:0007669"/>
    <property type="project" value="UniProtKB-SubCell"/>
</dbReference>
<feature type="transmembrane region" description="Helical" evidence="6">
    <location>
        <begin position="100"/>
        <end position="120"/>
    </location>
</feature>
<reference evidence="7" key="1">
    <citation type="journal article" date="2020" name="Stud. Mycol.">
        <title>101 Dothideomycetes genomes: a test case for predicting lifestyles and emergence of pathogens.</title>
        <authorList>
            <person name="Haridas S."/>
            <person name="Albert R."/>
            <person name="Binder M."/>
            <person name="Bloem J."/>
            <person name="Labutti K."/>
            <person name="Salamov A."/>
            <person name="Andreopoulos B."/>
            <person name="Baker S."/>
            <person name="Barry K."/>
            <person name="Bills G."/>
            <person name="Bluhm B."/>
            <person name="Cannon C."/>
            <person name="Castanera R."/>
            <person name="Culley D."/>
            <person name="Daum C."/>
            <person name="Ezra D."/>
            <person name="Gonzalez J."/>
            <person name="Henrissat B."/>
            <person name="Kuo A."/>
            <person name="Liang C."/>
            <person name="Lipzen A."/>
            <person name="Lutzoni F."/>
            <person name="Magnuson J."/>
            <person name="Mondo S."/>
            <person name="Nolan M."/>
            <person name="Ohm R."/>
            <person name="Pangilinan J."/>
            <person name="Park H.-J."/>
            <person name="Ramirez L."/>
            <person name="Alfaro M."/>
            <person name="Sun H."/>
            <person name="Tritt A."/>
            <person name="Yoshinaga Y."/>
            <person name="Zwiers L.-H."/>
            <person name="Turgeon B."/>
            <person name="Goodwin S."/>
            <person name="Spatafora J."/>
            <person name="Crous P."/>
            <person name="Grigoriev I."/>
        </authorList>
    </citation>
    <scope>NUCLEOTIDE SEQUENCE</scope>
    <source>
        <strain evidence="7">CBS 115976</strain>
    </source>
</reference>
<evidence type="ECO:0000313" key="7">
    <source>
        <dbReference type="EMBL" id="KAF2673514.1"/>
    </source>
</evidence>
<gene>
    <name evidence="7" type="ORF">BT63DRAFT_421650</name>
</gene>
<dbReference type="OrthoDB" id="4205486at2759"/>
<evidence type="ECO:0000256" key="1">
    <source>
        <dbReference type="ARBA" id="ARBA00004167"/>
    </source>
</evidence>
<dbReference type="Proteomes" id="UP000799302">
    <property type="component" value="Unassembled WGS sequence"/>
</dbReference>
<evidence type="ECO:0000256" key="2">
    <source>
        <dbReference type="ARBA" id="ARBA00022692"/>
    </source>
</evidence>
<sequence>MLKSTRPLRFALNASRFAKPPPTHFSATGPFANAAPEEAKSHIPTASTVQIRPAKSNETPRQRVERLRQAARASQLKDLPWTEKLIERGRVIADYGHRTFTGFLILSSVIIAGFTVFALYDMISFNKKKQSSIRQEKQRRNEEALIKAMKDAAAGKANVKQKVLLKRYQAVKDAEDERIASRGSIARTLDWVFPGIMGKQSEAKLVMKLDSDIMMLLESGQLENFVEEEAKKAEEPAKEGQKKSWKDWLLFR</sequence>
<dbReference type="AlphaFoldDB" id="A0A6A6URG6"/>
<evidence type="ECO:0000256" key="4">
    <source>
        <dbReference type="ARBA" id="ARBA00023136"/>
    </source>
</evidence>
<keyword evidence="2 6" id="KW-0812">Transmembrane</keyword>
<keyword evidence="4 6" id="KW-0472">Membrane</keyword>
<dbReference type="EMBL" id="MU004231">
    <property type="protein sequence ID" value="KAF2673514.1"/>
    <property type="molecule type" value="Genomic_DNA"/>
</dbReference>
<keyword evidence="3 6" id="KW-1133">Transmembrane helix</keyword>
<evidence type="ECO:0000256" key="6">
    <source>
        <dbReference type="SAM" id="Phobius"/>
    </source>
</evidence>
<name>A0A6A6URG6_9PEZI</name>
<evidence type="ECO:0000256" key="5">
    <source>
        <dbReference type="SAM" id="MobiDB-lite"/>
    </source>
</evidence>
<evidence type="ECO:0000313" key="8">
    <source>
        <dbReference type="Proteomes" id="UP000799302"/>
    </source>
</evidence>
<protein>
    <submittedName>
        <fullName evidence="7">Uncharacterized protein</fullName>
    </submittedName>
</protein>
<comment type="subcellular location">
    <subcellularLocation>
        <location evidence="1">Membrane</location>
        <topology evidence="1">Single-pass membrane protein</topology>
    </subcellularLocation>
</comment>
<keyword evidence="8" id="KW-1185">Reference proteome</keyword>
<dbReference type="Pfam" id="PF14880">
    <property type="entry name" value="COX14"/>
    <property type="match status" value="1"/>
</dbReference>
<proteinExistence type="predicted"/>
<evidence type="ECO:0000256" key="3">
    <source>
        <dbReference type="ARBA" id="ARBA00022989"/>
    </source>
</evidence>